<keyword evidence="8" id="KW-1185">Reference proteome</keyword>
<dbReference type="Proteomes" id="UP000002494">
    <property type="component" value="Chromosome 20"/>
</dbReference>
<evidence type="ECO:0000313" key="8">
    <source>
        <dbReference type="Proteomes" id="UP000002494"/>
    </source>
</evidence>
<comment type="similarity">
    <text evidence="1">Belongs to the universal ribosomal protein uL6 family.</text>
</comment>
<dbReference type="AGR" id="RGD:1561987"/>
<dbReference type="GO" id="GO:0019843">
    <property type="term" value="F:rRNA binding"/>
    <property type="evidence" value="ECO:0007669"/>
    <property type="project" value="InterPro"/>
</dbReference>
<evidence type="ECO:0000256" key="3">
    <source>
        <dbReference type="ARBA" id="ARBA00023274"/>
    </source>
</evidence>
<name>A0A8I5ZUM9_RAT</name>
<reference evidence="7" key="1">
    <citation type="submission" date="2024-01" db="EMBL/GenBank/DDBJ databases">
        <title>GRCr8: a new rat reference genome assembly contstructed from accurate long reads and long range scaffolding.</title>
        <authorList>
            <person name="Doris P.A."/>
            <person name="Kalbfleisch T."/>
            <person name="Li K."/>
            <person name="Howe K."/>
            <person name="Wood J."/>
        </authorList>
    </citation>
    <scope>NUCLEOTIDE SEQUENCE [LARGE SCALE GENOMIC DNA]</scope>
    <source>
        <strain evidence="7">Brown Norway</strain>
    </source>
</reference>
<dbReference type="Ensembl" id="ENSRNOT00000117807.2">
    <property type="protein sequence ID" value="ENSRNOP00000082276.1"/>
    <property type="gene ID" value="ENSRNOG00000068097.2"/>
</dbReference>
<dbReference type="RGD" id="1561987">
    <property type="gene designation" value="Rpl9-ps20"/>
</dbReference>
<dbReference type="AlphaFoldDB" id="A0A8I5ZUM9"/>
<dbReference type="SUPFAM" id="SSF56053">
    <property type="entry name" value="Ribosomal protein L6"/>
    <property type="match status" value="1"/>
</dbReference>
<dbReference type="InterPro" id="IPR036789">
    <property type="entry name" value="Ribosomal_uL6-like_a/b-dom_sf"/>
</dbReference>
<dbReference type="Gene3D" id="3.90.930.12">
    <property type="entry name" value="Ribosomal protein L6, alpha-beta domain"/>
    <property type="match status" value="1"/>
</dbReference>
<evidence type="ECO:0000256" key="1">
    <source>
        <dbReference type="ARBA" id="ARBA00009356"/>
    </source>
</evidence>
<evidence type="ECO:0000256" key="4">
    <source>
        <dbReference type="ARBA" id="ARBA00035246"/>
    </source>
</evidence>
<dbReference type="InterPro" id="IPR000702">
    <property type="entry name" value="Ribosomal_uL6-like"/>
</dbReference>
<reference evidence="7" key="3">
    <citation type="submission" date="2025-09" db="UniProtKB">
        <authorList>
            <consortium name="Ensembl"/>
        </authorList>
    </citation>
    <scope>IDENTIFICATION</scope>
    <source>
        <strain evidence="7">Brown Norway</strain>
    </source>
</reference>
<dbReference type="GO" id="GO:0022625">
    <property type="term" value="C:cytosolic large ribosomal subunit"/>
    <property type="evidence" value="ECO:0000318"/>
    <property type="project" value="GO_Central"/>
</dbReference>
<evidence type="ECO:0000313" key="7">
    <source>
        <dbReference type="Ensembl" id="ENSRNOP00000082276.1"/>
    </source>
</evidence>
<evidence type="ECO:0000259" key="6">
    <source>
        <dbReference type="Pfam" id="PF00347"/>
    </source>
</evidence>
<dbReference type="GeneTree" id="ENSGT00390000015224"/>
<keyword evidence="2" id="KW-0689">Ribosomal protein</keyword>
<protein>
    <recommendedName>
        <fullName evidence="4">Large ribosomal subunit protein uL6</fullName>
    </recommendedName>
    <alternativeName>
        <fullName evidence="5">60S ribosomal protein L9</fullName>
    </alternativeName>
</protein>
<dbReference type="OMA" id="KGCIVEE"/>
<dbReference type="GO" id="GO:0003735">
    <property type="term" value="F:structural constituent of ribosome"/>
    <property type="evidence" value="ECO:0000318"/>
    <property type="project" value="GO_Central"/>
</dbReference>
<reference evidence="7" key="2">
    <citation type="submission" date="2025-08" db="UniProtKB">
        <authorList>
            <consortium name="Ensembl"/>
        </authorList>
    </citation>
    <scope>IDENTIFICATION</scope>
    <source>
        <strain evidence="7">Brown Norway</strain>
    </source>
</reference>
<dbReference type="Pfam" id="PF00347">
    <property type="entry name" value="Ribosomal_L6"/>
    <property type="match status" value="1"/>
</dbReference>
<dbReference type="FunFam" id="3.90.930.12:FF:000003">
    <property type="entry name" value="60S ribosomal protein L9"/>
    <property type="match status" value="1"/>
</dbReference>
<evidence type="ECO:0000313" key="9">
    <source>
        <dbReference type="RGD" id="1561987"/>
    </source>
</evidence>
<dbReference type="GO" id="GO:0002181">
    <property type="term" value="P:cytoplasmic translation"/>
    <property type="evidence" value="ECO:0000318"/>
    <property type="project" value="GO_Central"/>
</dbReference>
<evidence type="ECO:0000256" key="5">
    <source>
        <dbReference type="ARBA" id="ARBA00035349"/>
    </source>
</evidence>
<sequence>MIKGVALGFRYKMRSVDAHFPINVVIQENGSLVEIQNFLGEKYIHGVRMRTGVVCSVSQAQKDELILEGNETELVSNSAALIQQATTVKNKDIRKVLDGIHVSERGTVQQADE</sequence>
<keyword evidence="3" id="KW-0687">Ribonucleoprotein</keyword>
<organism evidence="7 8">
    <name type="scientific">Rattus norvegicus</name>
    <name type="common">Rat</name>
    <dbReference type="NCBI Taxonomy" id="10116"/>
    <lineage>
        <taxon>Eukaryota</taxon>
        <taxon>Metazoa</taxon>
        <taxon>Chordata</taxon>
        <taxon>Craniata</taxon>
        <taxon>Vertebrata</taxon>
        <taxon>Euteleostomi</taxon>
        <taxon>Mammalia</taxon>
        <taxon>Eutheria</taxon>
        <taxon>Euarchontoglires</taxon>
        <taxon>Glires</taxon>
        <taxon>Rodentia</taxon>
        <taxon>Myomorpha</taxon>
        <taxon>Muroidea</taxon>
        <taxon>Muridae</taxon>
        <taxon>Murinae</taxon>
        <taxon>Rattus</taxon>
    </lineage>
</organism>
<proteinExistence type="inferred from homology"/>
<accession>A0A8I5ZUM9</accession>
<evidence type="ECO:0000256" key="2">
    <source>
        <dbReference type="ARBA" id="ARBA00022980"/>
    </source>
</evidence>
<gene>
    <name evidence="7 9" type="primary">Rpl9-ps20</name>
</gene>
<feature type="domain" description="Large ribosomal subunit protein uL6 alpha-beta" evidence="6">
    <location>
        <begin position="20"/>
        <end position="99"/>
    </location>
</feature>
<dbReference type="PANTHER" id="PTHR11655">
    <property type="entry name" value="60S/50S RIBOSOMAL PROTEIN L6/L9"/>
    <property type="match status" value="1"/>
</dbReference>
<dbReference type="InterPro" id="IPR020040">
    <property type="entry name" value="Ribosomal_uL6_a/b-dom"/>
</dbReference>
<dbReference type="PANTHER" id="PTHR11655:SF46">
    <property type="entry name" value="LARGE RIBOSOMAL SUBUNIT PROTEIN UL6"/>
    <property type="match status" value="1"/>
</dbReference>